<feature type="transmembrane region" description="Helical" evidence="7">
    <location>
        <begin position="395"/>
        <end position="417"/>
    </location>
</feature>
<keyword evidence="4 7" id="KW-0812">Transmembrane</keyword>
<sequence>MSEAPPASVGQAVTRGAGWMISATVIGRSIDALNIMILARFLMPKDFGLVALATTLFTILTIITELQISNALLIIKNSEKDHYDTAFTLSVLRALLVVVGLTLGGFVLSTIYHDSRLQWICLALCLSPLAGAFQSPRYVLMSRKLQFSRIAGIEMSSKVAGFIATVTTAFLTHSYWAIVVGPIVGSVTLSAIVGAMLPFRPRFTIVRWRELLSFSVWTNLISITTTLSGRLDNFFVAGILSRTILGYYTLGDTLANILYSAILNPLQRVLFPGFWQLVHAPERLSAAFARSQQMLAMLVLPTGVGLALVADPLIALMLGPKWHVAATVVQFVSPIFALQSMIAPINAVLLAMGKQKILFFRSLTVLFVRLPLILAGLYFWGLYGFLCMRVFSGGFVVVLLNSTLVARFLGISIAAQFRMISRSVVSVIAMAAACIALRGAMGTGHSPQILVLQLGSIVTLGVCVFFASHFGLWLASGRPKGPETEVHTLLSALRSRLRTQPR</sequence>
<evidence type="ECO:0000313" key="9">
    <source>
        <dbReference type="Proteomes" id="UP001216253"/>
    </source>
</evidence>
<keyword evidence="3" id="KW-1003">Cell membrane</keyword>
<feature type="transmembrane region" description="Helical" evidence="7">
    <location>
        <begin position="363"/>
        <end position="383"/>
    </location>
</feature>
<comment type="similarity">
    <text evidence="2">Belongs to the polysaccharide synthase family.</text>
</comment>
<feature type="transmembrane region" description="Helical" evidence="7">
    <location>
        <begin position="49"/>
        <end position="75"/>
    </location>
</feature>
<evidence type="ECO:0000256" key="5">
    <source>
        <dbReference type="ARBA" id="ARBA00022989"/>
    </source>
</evidence>
<dbReference type="InterPro" id="IPR050833">
    <property type="entry name" value="Poly_Biosynth_Transport"/>
</dbReference>
<dbReference type="PANTHER" id="PTHR30250:SF10">
    <property type="entry name" value="LIPOPOLYSACCHARIDE BIOSYNTHESIS PROTEIN WZXC"/>
    <property type="match status" value="1"/>
</dbReference>
<keyword evidence="5 7" id="KW-1133">Transmembrane helix</keyword>
<dbReference type="PANTHER" id="PTHR30250">
    <property type="entry name" value="PST FAMILY PREDICTED COLANIC ACID TRANSPORTER"/>
    <property type="match status" value="1"/>
</dbReference>
<dbReference type="CDD" id="cd13127">
    <property type="entry name" value="MATE_tuaB_like"/>
    <property type="match status" value="1"/>
</dbReference>
<accession>A0ABT5WK86</accession>
<feature type="transmembrane region" description="Helical" evidence="7">
    <location>
        <begin position="331"/>
        <end position="351"/>
    </location>
</feature>
<gene>
    <name evidence="8" type="ORF">PYV00_01880</name>
</gene>
<comment type="caution">
    <text evidence="8">The sequence shown here is derived from an EMBL/GenBank/DDBJ whole genome shotgun (WGS) entry which is preliminary data.</text>
</comment>
<feature type="transmembrane region" description="Helical" evidence="7">
    <location>
        <begin position="295"/>
        <end position="319"/>
    </location>
</feature>
<organism evidence="8 9">
    <name type="scientific">Novosphingobium album</name>
    <name type="common">ex Liu et al. 2023</name>
    <dbReference type="NCBI Taxonomy" id="3031130"/>
    <lineage>
        <taxon>Bacteria</taxon>
        <taxon>Pseudomonadati</taxon>
        <taxon>Pseudomonadota</taxon>
        <taxon>Alphaproteobacteria</taxon>
        <taxon>Sphingomonadales</taxon>
        <taxon>Sphingomonadaceae</taxon>
        <taxon>Novosphingobium</taxon>
    </lineage>
</organism>
<reference evidence="8 9" key="1">
    <citation type="submission" date="2023-03" db="EMBL/GenBank/DDBJ databases">
        <title>NovoSphingobium album sp. nov. isolated from polycyclic aromatic hydrocarbons- and heavy-metal polluted soil.</title>
        <authorList>
            <person name="Liu Z."/>
            <person name="Wang K."/>
        </authorList>
    </citation>
    <scope>NUCLEOTIDE SEQUENCE [LARGE SCALE GENOMIC DNA]</scope>
    <source>
        <strain evidence="8 9">H3SJ31-1</strain>
    </source>
</reference>
<evidence type="ECO:0000256" key="2">
    <source>
        <dbReference type="ARBA" id="ARBA00007430"/>
    </source>
</evidence>
<feature type="transmembrane region" description="Helical" evidence="7">
    <location>
        <begin position="87"/>
        <end position="111"/>
    </location>
</feature>
<feature type="transmembrane region" description="Helical" evidence="7">
    <location>
        <begin position="176"/>
        <end position="199"/>
    </location>
</feature>
<dbReference type="RefSeq" id="WP_275226546.1">
    <property type="nucleotide sequence ID" value="NZ_JARESE010000001.1"/>
</dbReference>
<proteinExistence type="inferred from homology"/>
<dbReference type="Pfam" id="PF13440">
    <property type="entry name" value="Polysacc_synt_3"/>
    <property type="match status" value="1"/>
</dbReference>
<comment type="subcellular location">
    <subcellularLocation>
        <location evidence="1">Cell membrane</location>
        <topology evidence="1">Multi-pass membrane protein</topology>
    </subcellularLocation>
</comment>
<protein>
    <submittedName>
        <fullName evidence="8">Lipopolysaccharide biosynthesis protein</fullName>
    </submittedName>
</protein>
<evidence type="ECO:0000256" key="7">
    <source>
        <dbReference type="SAM" id="Phobius"/>
    </source>
</evidence>
<dbReference type="Proteomes" id="UP001216253">
    <property type="component" value="Unassembled WGS sequence"/>
</dbReference>
<feature type="transmembrane region" description="Helical" evidence="7">
    <location>
        <begin position="449"/>
        <end position="475"/>
    </location>
</feature>
<feature type="transmembrane region" description="Helical" evidence="7">
    <location>
        <begin position="424"/>
        <end position="443"/>
    </location>
</feature>
<evidence type="ECO:0000256" key="3">
    <source>
        <dbReference type="ARBA" id="ARBA00022475"/>
    </source>
</evidence>
<feature type="transmembrane region" description="Helical" evidence="7">
    <location>
        <begin position="25"/>
        <end position="43"/>
    </location>
</feature>
<dbReference type="EMBL" id="JARESE010000001">
    <property type="protein sequence ID" value="MDE8650466.1"/>
    <property type="molecule type" value="Genomic_DNA"/>
</dbReference>
<keyword evidence="9" id="KW-1185">Reference proteome</keyword>
<evidence type="ECO:0000256" key="6">
    <source>
        <dbReference type="ARBA" id="ARBA00023136"/>
    </source>
</evidence>
<evidence type="ECO:0000256" key="1">
    <source>
        <dbReference type="ARBA" id="ARBA00004651"/>
    </source>
</evidence>
<evidence type="ECO:0000313" key="8">
    <source>
        <dbReference type="EMBL" id="MDE8650466.1"/>
    </source>
</evidence>
<evidence type="ECO:0000256" key="4">
    <source>
        <dbReference type="ARBA" id="ARBA00022692"/>
    </source>
</evidence>
<feature type="transmembrane region" description="Helical" evidence="7">
    <location>
        <begin position="147"/>
        <end position="170"/>
    </location>
</feature>
<name>A0ABT5WK86_9SPHN</name>
<keyword evidence="6 7" id="KW-0472">Membrane</keyword>